<evidence type="ECO:0000313" key="2">
    <source>
        <dbReference type="Proteomes" id="UP000000692"/>
    </source>
</evidence>
<evidence type="ECO:0000313" key="1">
    <source>
        <dbReference type="EMBL" id="AEM41146.1"/>
    </source>
</evidence>
<dbReference type="Proteomes" id="UP000000692">
    <property type="component" value="Chromosome"/>
</dbReference>
<reference evidence="1 2" key="1">
    <citation type="journal article" date="2011" name="J. Bacteriol.">
        <title>Complete genome sequence of the industrial strain Ketogulonicigenium vulgare WSH-001.</title>
        <authorList>
            <person name="Liu L."/>
            <person name="Li Y."/>
            <person name="Zhang J."/>
            <person name="Zhou Z."/>
            <person name="Liu J."/>
            <person name="Li X."/>
            <person name="Zhou J."/>
            <person name="Du G."/>
            <person name="Wang L."/>
            <person name="Chen J."/>
        </authorList>
    </citation>
    <scope>NUCLEOTIDE SEQUENCE [LARGE SCALE GENOMIC DNA]</scope>
    <source>
        <strain evidence="1 2">WSH-001</strain>
    </source>
</reference>
<dbReference type="SUPFAM" id="SSF53756">
    <property type="entry name" value="UDP-Glycosyltransferase/glycogen phosphorylase"/>
    <property type="match status" value="1"/>
</dbReference>
<protein>
    <submittedName>
        <fullName evidence="1">Glycosyl/glycerophosphate transferase, teichoic acid biosynthesis</fullName>
    </submittedName>
</protein>
<keyword evidence="2" id="KW-1185">Reference proteome</keyword>
<dbReference type="RefSeq" id="WP_014537812.1">
    <property type="nucleotide sequence ID" value="NC_017384.1"/>
</dbReference>
<dbReference type="Pfam" id="PF04464">
    <property type="entry name" value="Glyphos_transf"/>
    <property type="match status" value="1"/>
</dbReference>
<name>F9Y820_KETVW</name>
<accession>F9Y820</accession>
<dbReference type="KEGG" id="kvl:KVU_1307"/>
<dbReference type="PATRIC" id="fig|759362.5.peg.1343"/>
<dbReference type="InterPro" id="IPR007554">
    <property type="entry name" value="Glycerophosphate_synth"/>
</dbReference>
<dbReference type="EMBL" id="CP002018">
    <property type="protein sequence ID" value="AEM41146.1"/>
    <property type="molecule type" value="Genomic_DNA"/>
</dbReference>
<dbReference type="GO" id="GO:0016020">
    <property type="term" value="C:membrane"/>
    <property type="evidence" value="ECO:0007669"/>
    <property type="project" value="InterPro"/>
</dbReference>
<organism evidence="1 2">
    <name type="scientific">Ketogulonicigenium vulgare (strain WSH-001)</name>
    <dbReference type="NCBI Taxonomy" id="759362"/>
    <lineage>
        <taxon>Bacteria</taxon>
        <taxon>Pseudomonadati</taxon>
        <taxon>Pseudomonadota</taxon>
        <taxon>Alphaproteobacteria</taxon>
        <taxon>Rhodobacterales</taxon>
        <taxon>Roseobacteraceae</taxon>
        <taxon>Ketogulonicigenium</taxon>
    </lineage>
</organism>
<dbReference type="AlphaFoldDB" id="F9Y820"/>
<dbReference type="InterPro" id="IPR043148">
    <property type="entry name" value="TagF_C"/>
</dbReference>
<proteinExistence type="predicted"/>
<dbReference type="HOGENOM" id="CLU_758163_0_0_5"/>
<dbReference type="eggNOG" id="COG1887">
    <property type="taxonomic scope" value="Bacteria"/>
</dbReference>
<dbReference type="OrthoDB" id="7806295at2"/>
<sequence>MLLKHFQKTVAPPDLRPYPLAFHFSGPDYHDTGHVDMWAPYLHRAQVPWFVICREENHYASLNARGITAIFAPKEADLRRLVPSHLRAVLYANNGHRNRDMITAFPDATHVQMLHGDSDKPPSYSLLTKSFDQVWVAGQIAIARYAAHGVMIPLDRFRIIGRPQAENLLRGPRRRAREALTIGYMPTWLGYSQTTRFSSLELAPHIIAALGQITPRPHILFKAHPLSTQSTTMHPIVKAIAAAGGDMIAPHTPAADIYNRADVLLTDLSSTMADYLYTGRPQIVTVPQGVDIADFPSARAAYHLKGAADIAAIMAQISTDDPLQTARIALREQLYGAGLDGPPDAPFIAAVRALVGAP</sequence>
<gene>
    <name evidence="1" type="ordered locus">KVU_1307</name>
</gene>
<dbReference type="Gene3D" id="3.40.50.12580">
    <property type="match status" value="1"/>
</dbReference>
<keyword evidence="1" id="KW-0808">Transferase</keyword>
<dbReference type="GO" id="GO:0047355">
    <property type="term" value="F:CDP-glycerol glycerophosphotransferase activity"/>
    <property type="evidence" value="ECO:0007669"/>
    <property type="project" value="InterPro"/>
</dbReference>